<keyword evidence="4" id="KW-1185">Reference proteome</keyword>
<feature type="transmembrane region" description="Helical" evidence="1">
    <location>
        <begin position="260"/>
        <end position="278"/>
    </location>
</feature>
<dbReference type="GO" id="GO:0080120">
    <property type="term" value="P:CAAX-box protein maturation"/>
    <property type="evidence" value="ECO:0007669"/>
    <property type="project" value="UniProtKB-ARBA"/>
</dbReference>
<keyword evidence="3" id="KW-0482">Metalloprotease</keyword>
<keyword evidence="3" id="KW-0378">Hydrolase</keyword>
<keyword evidence="1" id="KW-1133">Transmembrane helix</keyword>
<feature type="transmembrane region" description="Helical" evidence="1">
    <location>
        <begin position="190"/>
        <end position="222"/>
    </location>
</feature>
<feature type="transmembrane region" description="Helical" evidence="1">
    <location>
        <begin position="67"/>
        <end position="90"/>
    </location>
</feature>
<dbReference type="Pfam" id="PF02517">
    <property type="entry name" value="Rce1-like"/>
    <property type="match status" value="1"/>
</dbReference>
<feature type="transmembrane region" description="Helical" evidence="1">
    <location>
        <begin position="111"/>
        <end position="131"/>
    </location>
</feature>
<dbReference type="GO" id="GO:0008237">
    <property type="term" value="F:metallopeptidase activity"/>
    <property type="evidence" value="ECO:0007669"/>
    <property type="project" value="UniProtKB-KW"/>
</dbReference>
<evidence type="ECO:0000313" key="4">
    <source>
        <dbReference type="Proteomes" id="UP000463883"/>
    </source>
</evidence>
<dbReference type="InterPro" id="IPR052710">
    <property type="entry name" value="CAAX_protease"/>
</dbReference>
<dbReference type="EMBL" id="CP047591">
    <property type="protein sequence ID" value="QHI73020.1"/>
    <property type="molecule type" value="Genomic_DNA"/>
</dbReference>
<feature type="transmembrane region" description="Helical" evidence="1">
    <location>
        <begin position="151"/>
        <end position="169"/>
    </location>
</feature>
<dbReference type="PANTHER" id="PTHR36435:SF1">
    <property type="entry name" value="CAAX AMINO TERMINAL PROTEASE FAMILY PROTEIN"/>
    <property type="match status" value="1"/>
</dbReference>
<dbReference type="Proteomes" id="UP000463883">
    <property type="component" value="Chromosome"/>
</dbReference>
<feature type="transmembrane region" description="Helical" evidence="1">
    <location>
        <begin position="22"/>
        <end position="47"/>
    </location>
</feature>
<keyword evidence="1" id="KW-0472">Membrane</keyword>
<reference evidence="3 4" key="1">
    <citation type="submission" date="2020-01" db="EMBL/GenBank/DDBJ databases">
        <title>Genomic analysis of Aminipila sp. CBA3637.</title>
        <authorList>
            <person name="Kim Y.B."/>
            <person name="Roh S.W."/>
        </authorList>
    </citation>
    <scope>NUCLEOTIDE SEQUENCE [LARGE SCALE GENOMIC DNA]</scope>
    <source>
        <strain evidence="3 4">CBA3637</strain>
    </source>
</reference>
<dbReference type="GO" id="GO:0004175">
    <property type="term" value="F:endopeptidase activity"/>
    <property type="evidence" value="ECO:0007669"/>
    <property type="project" value="UniProtKB-ARBA"/>
</dbReference>
<evidence type="ECO:0000256" key="1">
    <source>
        <dbReference type="SAM" id="Phobius"/>
    </source>
</evidence>
<gene>
    <name evidence="3" type="ORF">Ami3637_11925</name>
</gene>
<keyword evidence="1" id="KW-0812">Transmembrane</keyword>
<dbReference type="KEGG" id="amic:Ami3637_11925"/>
<name>A0A6P1MEE5_9FIRM</name>
<dbReference type="PANTHER" id="PTHR36435">
    <property type="entry name" value="SLR1288 PROTEIN"/>
    <property type="match status" value="1"/>
</dbReference>
<evidence type="ECO:0000259" key="2">
    <source>
        <dbReference type="Pfam" id="PF02517"/>
    </source>
</evidence>
<dbReference type="RefSeq" id="WP_162362787.1">
    <property type="nucleotide sequence ID" value="NZ_CP047591.1"/>
</dbReference>
<feature type="domain" description="CAAX prenyl protease 2/Lysostaphin resistance protein A-like" evidence="2">
    <location>
        <begin position="155"/>
        <end position="241"/>
    </location>
</feature>
<proteinExistence type="predicted"/>
<dbReference type="GO" id="GO:0006508">
    <property type="term" value="P:proteolysis"/>
    <property type="evidence" value="ECO:0007669"/>
    <property type="project" value="UniProtKB-KW"/>
</dbReference>
<protein>
    <submittedName>
        <fullName evidence="3">CPBP family intramembrane metalloprotease</fullName>
    </submittedName>
</protein>
<dbReference type="InterPro" id="IPR003675">
    <property type="entry name" value="Rce1/LyrA-like_dom"/>
</dbReference>
<accession>A0A6P1MEE5</accession>
<organism evidence="3 4">
    <name type="scientific">Aminipila terrae</name>
    <dbReference type="NCBI Taxonomy" id="2697030"/>
    <lineage>
        <taxon>Bacteria</taxon>
        <taxon>Bacillati</taxon>
        <taxon>Bacillota</taxon>
        <taxon>Clostridia</taxon>
        <taxon>Peptostreptococcales</taxon>
        <taxon>Anaerovoracaceae</taxon>
        <taxon>Aminipila</taxon>
    </lineage>
</organism>
<sequence>MNSEVAVNFNGERSLKANVNRLCIGVLIYSLLMIMVTIAGVIVRMVVIEVRGKGGFSDAAFNEIESAMMTSGIEYIVAVSLGMLFLILFFRKLGLINKIGCSNKRMDVKNFVEILFVFMSVQCVFSISSMAGENVLNKLGFSMLGDLEAATGYSTTISMFLYASIIGPLSEELIFRGFVLRGLEKYGEKLAIVVSAVLFGAFHGNFIQGLFAFVVGLVLAYATMEYSMKWAMALHIINNCIFGDVLGYAFSHFSDSTQEIIWYIIQGIFLVGASVIIIRNRIDIKAYIRGNRCKGYRQVFSSFGMILFLSVMFMTAMLGIERI</sequence>
<dbReference type="AlphaFoldDB" id="A0A6P1MEE5"/>
<keyword evidence="3" id="KW-0645">Protease</keyword>
<feature type="transmembrane region" description="Helical" evidence="1">
    <location>
        <begin position="299"/>
        <end position="320"/>
    </location>
</feature>
<evidence type="ECO:0000313" key="3">
    <source>
        <dbReference type="EMBL" id="QHI73020.1"/>
    </source>
</evidence>